<dbReference type="AlphaFoldDB" id="A0AAD5S173"/>
<protein>
    <recommendedName>
        <fullName evidence="3">RGS domain-containing protein</fullName>
    </recommendedName>
</protein>
<dbReference type="InterPro" id="IPR036305">
    <property type="entry name" value="RGS_sf"/>
</dbReference>
<keyword evidence="2" id="KW-1133">Transmembrane helix</keyword>
<evidence type="ECO:0000313" key="5">
    <source>
        <dbReference type="Proteomes" id="UP001212841"/>
    </source>
</evidence>
<dbReference type="PANTHER" id="PTHR39466">
    <property type="entry name" value="RGS DOMAIN-CONTAINING PROTEIN"/>
    <property type="match status" value="1"/>
</dbReference>
<keyword evidence="2" id="KW-0812">Transmembrane</keyword>
<gene>
    <name evidence="4" type="ORF">HK097_006204</name>
</gene>
<keyword evidence="2" id="KW-0472">Membrane</keyword>
<dbReference type="InterPro" id="IPR016137">
    <property type="entry name" value="RGS"/>
</dbReference>
<feature type="domain" description="RGS" evidence="3">
    <location>
        <begin position="4"/>
        <end position="57"/>
    </location>
</feature>
<dbReference type="SUPFAM" id="SSF48097">
    <property type="entry name" value="Regulator of G-protein signaling, RGS"/>
    <property type="match status" value="1"/>
</dbReference>
<evidence type="ECO:0000256" key="1">
    <source>
        <dbReference type="SAM" id="MobiDB-lite"/>
    </source>
</evidence>
<comment type="caution">
    <text evidence="4">The sequence shown here is derived from an EMBL/GenBank/DDBJ whole genome shotgun (WGS) entry which is preliminary data.</text>
</comment>
<evidence type="ECO:0000313" key="4">
    <source>
        <dbReference type="EMBL" id="KAJ3027245.1"/>
    </source>
</evidence>
<sequence>MHLFFDPAGPQELNVPSKIMKKLKEEIKVSTHPDVFEEAIRHCVDLMRTSSLPKFLARATKNIDSGRERAERMVKGLLWISITIAVMIVLLYYHQSRWYRLFTIPPTLMATLYFQTFQTQVCFTYMGRRQREILITEMTPETLPKPRKSVFSSGPPTELEKGDTKSDTLSRRVTRKAKGTVKIVGRTFKEVEEPLVLKLQQSIKDRVLRVGVVATVLLTCGLLGIPEDVWKR</sequence>
<dbReference type="Pfam" id="PF00615">
    <property type="entry name" value="RGS"/>
    <property type="match status" value="1"/>
</dbReference>
<feature type="region of interest" description="Disordered" evidence="1">
    <location>
        <begin position="144"/>
        <end position="170"/>
    </location>
</feature>
<reference evidence="4" key="1">
    <citation type="submission" date="2020-05" db="EMBL/GenBank/DDBJ databases">
        <title>Phylogenomic resolution of chytrid fungi.</title>
        <authorList>
            <person name="Stajich J.E."/>
            <person name="Amses K."/>
            <person name="Simmons R."/>
            <person name="Seto K."/>
            <person name="Myers J."/>
            <person name="Bonds A."/>
            <person name="Quandt C.A."/>
            <person name="Barry K."/>
            <person name="Liu P."/>
            <person name="Grigoriev I."/>
            <person name="Longcore J.E."/>
            <person name="James T.Y."/>
        </authorList>
    </citation>
    <scope>NUCLEOTIDE SEQUENCE</scope>
    <source>
        <strain evidence="4">JEL0318</strain>
    </source>
</reference>
<dbReference type="EMBL" id="JADGJD010002907">
    <property type="protein sequence ID" value="KAJ3027245.1"/>
    <property type="molecule type" value="Genomic_DNA"/>
</dbReference>
<evidence type="ECO:0000256" key="2">
    <source>
        <dbReference type="SAM" id="Phobius"/>
    </source>
</evidence>
<feature type="compositionally biased region" description="Basic and acidic residues" evidence="1">
    <location>
        <begin position="158"/>
        <end position="170"/>
    </location>
</feature>
<keyword evidence="5" id="KW-1185">Reference proteome</keyword>
<name>A0AAD5S173_9FUNG</name>
<accession>A0AAD5S173</accession>
<feature type="transmembrane region" description="Helical" evidence="2">
    <location>
        <begin position="77"/>
        <end position="95"/>
    </location>
</feature>
<organism evidence="4 5">
    <name type="scientific">Rhizophlyctis rosea</name>
    <dbReference type="NCBI Taxonomy" id="64517"/>
    <lineage>
        <taxon>Eukaryota</taxon>
        <taxon>Fungi</taxon>
        <taxon>Fungi incertae sedis</taxon>
        <taxon>Chytridiomycota</taxon>
        <taxon>Chytridiomycota incertae sedis</taxon>
        <taxon>Chytridiomycetes</taxon>
        <taxon>Rhizophlyctidales</taxon>
        <taxon>Rhizophlyctidaceae</taxon>
        <taxon>Rhizophlyctis</taxon>
    </lineage>
</organism>
<proteinExistence type="predicted"/>
<evidence type="ECO:0000259" key="3">
    <source>
        <dbReference type="Pfam" id="PF00615"/>
    </source>
</evidence>
<dbReference type="Proteomes" id="UP001212841">
    <property type="component" value="Unassembled WGS sequence"/>
</dbReference>
<dbReference type="Gene3D" id="1.10.167.10">
    <property type="entry name" value="Regulator of G-protein Signalling 4, domain 2"/>
    <property type="match status" value="1"/>
</dbReference>
<feature type="transmembrane region" description="Helical" evidence="2">
    <location>
        <begin position="207"/>
        <end position="225"/>
    </location>
</feature>
<dbReference type="InterPro" id="IPR044926">
    <property type="entry name" value="RGS_subdomain_2"/>
</dbReference>
<dbReference type="PANTHER" id="PTHR39466:SF1">
    <property type="entry name" value="RGS DOMAIN-CONTAINING PROTEIN"/>
    <property type="match status" value="1"/>
</dbReference>